<feature type="chain" id="PRO_5044870059" description="Secreted protein" evidence="1">
    <location>
        <begin position="33"/>
        <end position="147"/>
    </location>
</feature>
<evidence type="ECO:0000256" key="1">
    <source>
        <dbReference type="SAM" id="SignalP"/>
    </source>
</evidence>
<keyword evidence="3" id="KW-1185">Reference proteome</keyword>
<organism evidence="2 3">
    <name type="scientific">Gnathostoma spinigerum</name>
    <dbReference type="NCBI Taxonomy" id="75299"/>
    <lineage>
        <taxon>Eukaryota</taxon>
        <taxon>Metazoa</taxon>
        <taxon>Ecdysozoa</taxon>
        <taxon>Nematoda</taxon>
        <taxon>Chromadorea</taxon>
        <taxon>Rhabditida</taxon>
        <taxon>Spirurina</taxon>
        <taxon>Gnathostomatomorpha</taxon>
        <taxon>Gnathostomatoidea</taxon>
        <taxon>Gnathostomatidae</taxon>
        <taxon>Gnathostoma</taxon>
    </lineage>
</organism>
<protein>
    <recommendedName>
        <fullName evidence="4">Secreted protein</fullName>
    </recommendedName>
</protein>
<keyword evidence="1" id="KW-0732">Signal</keyword>
<comment type="caution">
    <text evidence="2">The sequence shown here is derived from an EMBL/GenBank/DDBJ whole genome shotgun (WGS) entry which is preliminary data.</text>
</comment>
<evidence type="ECO:0008006" key="4">
    <source>
        <dbReference type="Google" id="ProtNLM"/>
    </source>
</evidence>
<dbReference type="EMBL" id="JBGFUD010005242">
    <property type="protein sequence ID" value="MFH4980219.1"/>
    <property type="molecule type" value="Genomic_DNA"/>
</dbReference>
<gene>
    <name evidence="2" type="ORF">AB6A40_006928</name>
</gene>
<dbReference type="Proteomes" id="UP001608902">
    <property type="component" value="Unassembled WGS sequence"/>
</dbReference>
<proteinExistence type="predicted"/>
<evidence type="ECO:0000313" key="2">
    <source>
        <dbReference type="EMBL" id="MFH4980219.1"/>
    </source>
</evidence>
<evidence type="ECO:0000313" key="3">
    <source>
        <dbReference type="Proteomes" id="UP001608902"/>
    </source>
</evidence>
<dbReference type="AlphaFoldDB" id="A0ABD6EJS7"/>
<feature type="signal peptide" evidence="1">
    <location>
        <begin position="1"/>
        <end position="32"/>
    </location>
</feature>
<name>A0ABD6EJS7_9BILA</name>
<sequence length="147" mass="16271">MHSAKFLPQIFATSSMIAWLAILLTAPQLSDEHALLDVMNGSNASSEVIISEEVNTTALAIRDKRQICCPIIPPMCCAPMMPRPFIFPRPIMPFMRPMLPMSSCCSCCMPVCIPICMRTCFAGCGYGFGRRKRAAILEHNISYPLLV</sequence>
<accession>A0ABD6EJS7</accession>
<reference evidence="2 3" key="1">
    <citation type="submission" date="2024-08" db="EMBL/GenBank/DDBJ databases">
        <title>Gnathostoma spinigerum genome.</title>
        <authorList>
            <person name="Gonzalez-Bertolin B."/>
            <person name="Monzon S."/>
            <person name="Zaballos A."/>
            <person name="Jimenez P."/>
            <person name="Dekumyoy P."/>
            <person name="Varona S."/>
            <person name="Cuesta I."/>
            <person name="Sumanam S."/>
            <person name="Adisakwattana P."/>
            <person name="Gasser R.B."/>
            <person name="Hernandez-Gonzalez A."/>
            <person name="Young N.D."/>
            <person name="Perteguer M.J."/>
        </authorList>
    </citation>
    <scope>NUCLEOTIDE SEQUENCE [LARGE SCALE GENOMIC DNA]</scope>
    <source>
        <strain evidence="2">AL3</strain>
        <tissue evidence="2">Liver</tissue>
    </source>
</reference>